<dbReference type="EMBL" id="CP002352">
    <property type="protein sequence ID" value="ADV44011.1"/>
    <property type="molecule type" value="Genomic_DNA"/>
</dbReference>
<evidence type="ECO:0000259" key="3">
    <source>
        <dbReference type="Pfam" id="PF00535"/>
    </source>
</evidence>
<evidence type="ECO:0000313" key="4">
    <source>
        <dbReference type="EMBL" id="ADV44011.1"/>
    </source>
</evidence>
<gene>
    <name evidence="4" type="ordered locus">Bache_2039</name>
</gene>
<dbReference type="SUPFAM" id="SSF53448">
    <property type="entry name" value="Nucleotide-diphospho-sugar transferases"/>
    <property type="match status" value="1"/>
</dbReference>
<dbReference type="GO" id="GO:0016758">
    <property type="term" value="F:hexosyltransferase activity"/>
    <property type="evidence" value="ECO:0007669"/>
    <property type="project" value="UniProtKB-ARBA"/>
</dbReference>
<accession>E6SQS8</accession>
<keyword evidence="1" id="KW-0328">Glycosyltransferase</keyword>
<dbReference type="Gene3D" id="3.90.550.10">
    <property type="entry name" value="Spore Coat Polysaccharide Biosynthesis Protein SpsA, Chain A"/>
    <property type="match status" value="1"/>
</dbReference>
<evidence type="ECO:0000256" key="1">
    <source>
        <dbReference type="ARBA" id="ARBA00022676"/>
    </source>
</evidence>
<evidence type="ECO:0000313" key="5">
    <source>
        <dbReference type="Proteomes" id="UP000008630"/>
    </source>
</evidence>
<evidence type="ECO:0000256" key="2">
    <source>
        <dbReference type="ARBA" id="ARBA00022679"/>
    </source>
</evidence>
<proteinExistence type="predicted"/>
<organism evidence="4 5">
    <name type="scientific">Bacteroides helcogenes (strain ATCC 35417 / DSM 20613 / JCM 6297 / CCUG 15421 / P 36-108)</name>
    <dbReference type="NCBI Taxonomy" id="693979"/>
    <lineage>
        <taxon>Bacteria</taxon>
        <taxon>Pseudomonadati</taxon>
        <taxon>Bacteroidota</taxon>
        <taxon>Bacteroidia</taxon>
        <taxon>Bacteroidales</taxon>
        <taxon>Bacteroidaceae</taxon>
        <taxon>Bacteroides</taxon>
    </lineage>
</organism>
<feature type="domain" description="Glycosyltransferase 2-like" evidence="3">
    <location>
        <begin position="9"/>
        <end position="137"/>
    </location>
</feature>
<reference evidence="4 5" key="2">
    <citation type="journal article" date="2011" name="Stand. Genomic Sci.">
        <title>Complete genome sequence of Bacteroides helcogenes type strain (P 36-108).</title>
        <authorList>
            <person name="Pati A."/>
            <person name="Gronow S."/>
            <person name="Zeytun A."/>
            <person name="Lapidus A."/>
            <person name="Nolan M."/>
            <person name="Hammon N."/>
            <person name="Deshpande S."/>
            <person name="Cheng J.F."/>
            <person name="Tapia R."/>
            <person name="Han C."/>
            <person name="Goodwin L."/>
            <person name="Pitluck S."/>
            <person name="Liolios K."/>
            <person name="Pagani I."/>
            <person name="Ivanova N."/>
            <person name="Mavromatis K."/>
            <person name="Chen A."/>
            <person name="Palaniappan K."/>
            <person name="Land M."/>
            <person name="Hauser L."/>
            <person name="Chang Y.J."/>
            <person name="Jeffries C.D."/>
            <person name="Detter J.C."/>
            <person name="Brambilla E."/>
            <person name="Rohde M."/>
            <person name="Goker M."/>
            <person name="Woyke T."/>
            <person name="Bristow J."/>
            <person name="Eisen J.A."/>
            <person name="Markowitz V."/>
            <person name="Hugenholtz P."/>
            <person name="Kyrpides N.C."/>
            <person name="Klenk H.P."/>
            <person name="Lucas S."/>
        </authorList>
    </citation>
    <scope>NUCLEOTIDE SEQUENCE [LARGE SCALE GENOMIC DNA]</scope>
    <source>
        <strain evidence="5">ATCC 35417 / DSM 20613 / JCM 6297 / CCUG 15421 / P 36-108</strain>
    </source>
</reference>
<dbReference type="eggNOG" id="COG0463">
    <property type="taxonomic scope" value="Bacteria"/>
</dbReference>
<dbReference type="Proteomes" id="UP000008630">
    <property type="component" value="Chromosome"/>
</dbReference>
<dbReference type="KEGG" id="bhl:Bache_2039"/>
<dbReference type="HOGENOM" id="CLU_025996_25_0_10"/>
<dbReference type="STRING" id="693979.Bache_2039"/>
<dbReference type="OrthoDB" id="6307329at2"/>
<dbReference type="Pfam" id="PF00535">
    <property type="entry name" value="Glycos_transf_2"/>
    <property type="match status" value="1"/>
</dbReference>
<dbReference type="PANTHER" id="PTHR22916">
    <property type="entry name" value="GLYCOSYLTRANSFERASE"/>
    <property type="match status" value="1"/>
</dbReference>
<dbReference type="InterPro" id="IPR029044">
    <property type="entry name" value="Nucleotide-diphossugar_trans"/>
</dbReference>
<dbReference type="InterPro" id="IPR001173">
    <property type="entry name" value="Glyco_trans_2-like"/>
</dbReference>
<keyword evidence="2 4" id="KW-0808">Transferase</keyword>
<keyword evidence="5" id="KW-1185">Reference proteome</keyword>
<dbReference type="CDD" id="cd00761">
    <property type="entry name" value="Glyco_tranf_GTA_type"/>
    <property type="match status" value="1"/>
</dbReference>
<reference key="1">
    <citation type="submission" date="2010-11" db="EMBL/GenBank/DDBJ databases">
        <title>The complete genome of Bacteroides helcogenes P 36-108.</title>
        <authorList>
            <consortium name="US DOE Joint Genome Institute (JGI-PGF)"/>
            <person name="Lucas S."/>
            <person name="Copeland A."/>
            <person name="Lapidus A."/>
            <person name="Bruce D."/>
            <person name="Goodwin L."/>
            <person name="Pitluck S."/>
            <person name="Kyrpides N."/>
            <person name="Mavromatis K."/>
            <person name="Ivanova N."/>
            <person name="Zeytun A."/>
            <person name="Brettin T."/>
            <person name="Detter J.C."/>
            <person name="Tapia R."/>
            <person name="Han C."/>
            <person name="Land M."/>
            <person name="Hauser L."/>
            <person name="Markowitz V."/>
            <person name="Cheng J.-F."/>
            <person name="Hugenholtz P."/>
            <person name="Woyke T."/>
            <person name="Wu D."/>
            <person name="Gronow S."/>
            <person name="Wellnitz S."/>
            <person name="Brambilla E."/>
            <person name="Klenk H.-P."/>
            <person name="Eisen J.A."/>
        </authorList>
    </citation>
    <scope>NUCLEOTIDE SEQUENCE</scope>
    <source>
        <strain>P 36-108</strain>
    </source>
</reference>
<sequence length="347" mass="41030">MEKNAPEISVIVPVYNARQYLAKCIDSILSQTFTDFELLLIDDGSPDRCGEICDEYARKDRRIRVFHQENKGVSAARNVGMEAMTGRYLAFIDADDWAYPDYLRYLYEALPMNGGSGLIVQGFRCFDARGADMQVKSLPNRLYEEKDFGRAICECNLAEWGYSASKLYKVDVIRNNHLRFDTRIHCLEDLLFMYRYLFHCDYLLLGDRQEYAYIRHLDSISHTIRPFDSVYAGFRLYRALFIEMQERWQFPAQGREGMIRSMMMGFDWSLKTDYCQRYDVPRKTRISHLRLLINDNYRMMCSHYHPVYKLDKIGKMLLKARLYGLYDCYIVFLIRMNITSFLHAPHP</sequence>
<name>E6SQS8_BACT6</name>
<dbReference type="RefSeq" id="WP_013547604.1">
    <property type="nucleotide sequence ID" value="NC_014933.1"/>
</dbReference>
<dbReference type="PANTHER" id="PTHR22916:SF51">
    <property type="entry name" value="GLYCOSYLTRANSFERASE EPSH-RELATED"/>
    <property type="match status" value="1"/>
</dbReference>
<dbReference type="AlphaFoldDB" id="E6SQS8"/>
<protein>
    <submittedName>
        <fullName evidence="4">Glycosyl transferase family 2</fullName>
    </submittedName>
</protein>